<dbReference type="OMA" id="DCVHIAL"/>
<dbReference type="NCBIfam" id="TIGR00087">
    <property type="entry name" value="surE"/>
    <property type="match status" value="1"/>
</dbReference>
<organism evidence="11 12">
    <name type="scientific">Flexistipes sinusarabici</name>
    <dbReference type="NCBI Taxonomy" id="2352"/>
    <lineage>
        <taxon>Bacteria</taxon>
        <taxon>Pseudomonadati</taxon>
        <taxon>Deferribacterota</taxon>
        <taxon>Deferribacteres</taxon>
        <taxon>Deferribacterales</taxon>
        <taxon>Flexistipitaceae</taxon>
        <taxon>Flexistipes</taxon>
    </lineage>
</organism>
<comment type="similarity">
    <text evidence="4 9">Belongs to the SurE nucleotidase family.</text>
</comment>
<evidence type="ECO:0000256" key="6">
    <source>
        <dbReference type="ARBA" id="ARBA00022723"/>
    </source>
</evidence>
<dbReference type="EC" id="3.1.3.5" evidence="9"/>
<feature type="binding site" evidence="9">
    <location>
        <position position="95"/>
    </location>
    <ligand>
        <name>a divalent metal cation</name>
        <dbReference type="ChEBI" id="CHEBI:60240"/>
    </ligand>
</feature>
<dbReference type="RefSeq" id="WP_013886632.1">
    <property type="nucleotide sequence ID" value="NZ_JAAZVV010000032.1"/>
</dbReference>
<evidence type="ECO:0000256" key="9">
    <source>
        <dbReference type="HAMAP-Rule" id="MF_00060"/>
    </source>
</evidence>
<dbReference type="InterPro" id="IPR002828">
    <property type="entry name" value="SurE-like_Pase/nucleotidase"/>
</dbReference>
<name>A0A3D5Q9N2_FLESI</name>
<reference evidence="11 12" key="1">
    <citation type="journal article" date="2018" name="Nat. Biotechnol.">
        <title>A standardized bacterial taxonomy based on genome phylogeny substantially revises the tree of life.</title>
        <authorList>
            <person name="Parks D.H."/>
            <person name="Chuvochina M."/>
            <person name="Waite D.W."/>
            <person name="Rinke C."/>
            <person name="Skarshewski A."/>
            <person name="Chaumeil P.A."/>
            <person name="Hugenholtz P."/>
        </authorList>
    </citation>
    <scope>NUCLEOTIDE SEQUENCE [LARGE SCALE GENOMIC DNA]</scope>
    <source>
        <strain evidence="11">UBA8672</strain>
    </source>
</reference>
<comment type="catalytic activity">
    <reaction evidence="1 9">
        <text>a ribonucleoside 5'-phosphate + H2O = a ribonucleoside + phosphate</text>
        <dbReference type="Rhea" id="RHEA:12484"/>
        <dbReference type="ChEBI" id="CHEBI:15377"/>
        <dbReference type="ChEBI" id="CHEBI:18254"/>
        <dbReference type="ChEBI" id="CHEBI:43474"/>
        <dbReference type="ChEBI" id="CHEBI:58043"/>
        <dbReference type="EC" id="3.1.3.5"/>
    </reaction>
</comment>
<dbReference type="FunFam" id="3.40.1210.10:FF:000001">
    <property type="entry name" value="5'/3'-nucleotidase SurE"/>
    <property type="match status" value="1"/>
</dbReference>
<dbReference type="Proteomes" id="UP000262325">
    <property type="component" value="Unassembled WGS sequence"/>
</dbReference>
<comment type="caution">
    <text evidence="11">The sequence shown here is derived from an EMBL/GenBank/DDBJ whole genome shotgun (WGS) entry which is preliminary data.</text>
</comment>
<dbReference type="NCBIfam" id="NF001492">
    <property type="entry name" value="PRK00346.2-2"/>
    <property type="match status" value="1"/>
</dbReference>
<comment type="function">
    <text evidence="9">Nucleotidase that shows phosphatase activity on nucleoside 5'-monophosphates.</text>
</comment>
<keyword evidence="8 9" id="KW-0378">Hydrolase</keyword>
<comment type="cofactor">
    <cofactor evidence="2">
        <name>Mg(2+)</name>
        <dbReference type="ChEBI" id="CHEBI:18420"/>
    </cofactor>
</comment>
<gene>
    <name evidence="9" type="primary">surE</name>
    <name evidence="11" type="ORF">DHM44_02525</name>
</gene>
<dbReference type="HAMAP" id="MF_00060">
    <property type="entry name" value="SurE"/>
    <property type="match status" value="1"/>
</dbReference>
<feature type="binding site" evidence="9">
    <location>
        <position position="8"/>
    </location>
    <ligand>
        <name>a divalent metal cation</name>
        <dbReference type="ChEBI" id="CHEBI:60240"/>
    </ligand>
</feature>
<dbReference type="Gene3D" id="3.40.1210.10">
    <property type="entry name" value="Survival protein SurE-like phosphatase/nucleotidase"/>
    <property type="match status" value="1"/>
</dbReference>
<keyword evidence="6 9" id="KW-0479">Metal-binding</keyword>
<dbReference type="GO" id="GO:0005737">
    <property type="term" value="C:cytoplasm"/>
    <property type="evidence" value="ECO:0007669"/>
    <property type="project" value="UniProtKB-SubCell"/>
</dbReference>
<dbReference type="GO" id="GO:0008253">
    <property type="term" value="F:5'-nucleotidase activity"/>
    <property type="evidence" value="ECO:0007669"/>
    <property type="project" value="UniProtKB-UniRule"/>
</dbReference>
<feature type="binding site" evidence="9">
    <location>
        <position position="9"/>
    </location>
    <ligand>
        <name>a divalent metal cation</name>
        <dbReference type="ChEBI" id="CHEBI:60240"/>
    </ligand>
</feature>
<evidence type="ECO:0000256" key="2">
    <source>
        <dbReference type="ARBA" id="ARBA00001946"/>
    </source>
</evidence>
<dbReference type="Pfam" id="PF01975">
    <property type="entry name" value="SurE"/>
    <property type="match status" value="1"/>
</dbReference>
<keyword evidence="7 9" id="KW-0547">Nucleotide-binding</keyword>
<dbReference type="InterPro" id="IPR036523">
    <property type="entry name" value="SurE-like_sf"/>
</dbReference>
<dbReference type="PANTHER" id="PTHR30457:SF0">
    <property type="entry name" value="PHOSPHATASE, PUTATIVE (AFU_ORTHOLOGUE AFUA_4G01070)-RELATED"/>
    <property type="match status" value="1"/>
</dbReference>
<dbReference type="InterPro" id="IPR030048">
    <property type="entry name" value="SurE"/>
</dbReference>
<dbReference type="GO" id="GO:0046872">
    <property type="term" value="F:metal ion binding"/>
    <property type="evidence" value="ECO:0007669"/>
    <property type="project" value="UniProtKB-UniRule"/>
</dbReference>
<evidence type="ECO:0000256" key="4">
    <source>
        <dbReference type="ARBA" id="ARBA00011062"/>
    </source>
</evidence>
<evidence type="ECO:0000256" key="5">
    <source>
        <dbReference type="ARBA" id="ARBA00022490"/>
    </source>
</evidence>
<feature type="domain" description="Survival protein SurE-like phosphatase/nucleotidase" evidence="10">
    <location>
        <begin position="3"/>
        <end position="187"/>
    </location>
</feature>
<evidence type="ECO:0000259" key="10">
    <source>
        <dbReference type="Pfam" id="PF01975"/>
    </source>
</evidence>
<dbReference type="SUPFAM" id="SSF64167">
    <property type="entry name" value="SurE-like"/>
    <property type="match status" value="1"/>
</dbReference>
<protein>
    <recommendedName>
        <fullName evidence="9">5'-nucleotidase SurE</fullName>
        <ecNumber evidence="9">3.1.3.5</ecNumber>
    </recommendedName>
    <alternativeName>
        <fullName evidence="9">Nucleoside 5'-monophosphate phosphohydrolase</fullName>
    </alternativeName>
</protein>
<dbReference type="EMBL" id="DPPF01000055">
    <property type="protein sequence ID" value="HCW92536.1"/>
    <property type="molecule type" value="Genomic_DNA"/>
</dbReference>
<evidence type="ECO:0000256" key="7">
    <source>
        <dbReference type="ARBA" id="ARBA00022741"/>
    </source>
</evidence>
<comment type="subcellular location">
    <subcellularLocation>
        <location evidence="3 9">Cytoplasm</location>
    </subcellularLocation>
</comment>
<keyword evidence="5 9" id="KW-0963">Cytoplasm</keyword>
<evidence type="ECO:0000256" key="8">
    <source>
        <dbReference type="ARBA" id="ARBA00022801"/>
    </source>
</evidence>
<dbReference type="AlphaFoldDB" id="A0A3D5Q9N2"/>
<sequence length="256" mass="28747">MKVLITNDDGIYSKGIYELYKSISKIAEVVVVAPIKEQSAVGHAITVKYPLRLHEVNRKGEFFGYGVEGTPADCVKLAFDDIITIKPDLVVSGINHGANLASNVIYSGTVSAATEGAMLGVKSMAVSLASIEYTDFSAAADFAAFFAKYLHNLNDYHSNLIFNINVPPLERREIKGWKFTKQGKTRFMDTFEKRLDPRGNTYFWLKGEKTVVHRSQDCDDYLLEQGFVSVTPIKYDLTDYSLYEKLKNTEGVKEWK</sequence>
<evidence type="ECO:0000313" key="12">
    <source>
        <dbReference type="Proteomes" id="UP000262325"/>
    </source>
</evidence>
<dbReference type="GO" id="GO:0000166">
    <property type="term" value="F:nucleotide binding"/>
    <property type="evidence" value="ECO:0007669"/>
    <property type="project" value="UniProtKB-KW"/>
</dbReference>
<proteinExistence type="inferred from homology"/>
<evidence type="ECO:0000256" key="3">
    <source>
        <dbReference type="ARBA" id="ARBA00004496"/>
    </source>
</evidence>
<dbReference type="PANTHER" id="PTHR30457">
    <property type="entry name" value="5'-NUCLEOTIDASE SURE"/>
    <property type="match status" value="1"/>
</dbReference>
<evidence type="ECO:0000313" key="11">
    <source>
        <dbReference type="EMBL" id="HCW92536.1"/>
    </source>
</evidence>
<dbReference type="NCBIfam" id="NF001490">
    <property type="entry name" value="PRK00346.1-4"/>
    <property type="match status" value="1"/>
</dbReference>
<accession>A0A3D5Q9N2</accession>
<comment type="cofactor">
    <cofactor evidence="9">
        <name>a divalent metal cation</name>
        <dbReference type="ChEBI" id="CHEBI:60240"/>
    </cofactor>
    <text evidence="9">Binds 1 divalent metal cation per subunit.</text>
</comment>
<feature type="binding site" evidence="9">
    <location>
        <position position="39"/>
    </location>
    <ligand>
        <name>a divalent metal cation</name>
        <dbReference type="ChEBI" id="CHEBI:60240"/>
    </ligand>
</feature>
<evidence type="ECO:0000256" key="1">
    <source>
        <dbReference type="ARBA" id="ARBA00000815"/>
    </source>
</evidence>